<dbReference type="EMBL" id="JBHMQT010000037">
    <property type="protein sequence ID" value="MFC0864053.1"/>
    <property type="molecule type" value="Genomic_DNA"/>
</dbReference>
<comment type="caution">
    <text evidence="1">The sequence shown here is derived from an EMBL/GenBank/DDBJ whole genome shotgun (WGS) entry which is preliminary data.</text>
</comment>
<dbReference type="Proteomes" id="UP001589870">
    <property type="component" value="Unassembled WGS sequence"/>
</dbReference>
<keyword evidence="2" id="KW-1185">Reference proteome</keyword>
<proteinExistence type="predicted"/>
<accession>A0ABV6U6H6</accession>
<dbReference type="RefSeq" id="WP_394302182.1">
    <property type="nucleotide sequence ID" value="NZ_JBHMQT010000037.1"/>
</dbReference>
<organism evidence="1 2">
    <name type="scientific">Sphaerimonospora cavernae</name>
    <dbReference type="NCBI Taxonomy" id="1740611"/>
    <lineage>
        <taxon>Bacteria</taxon>
        <taxon>Bacillati</taxon>
        <taxon>Actinomycetota</taxon>
        <taxon>Actinomycetes</taxon>
        <taxon>Streptosporangiales</taxon>
        <taxon>Streptosporangiaceae</taxon>
        <taxon>Sphaerimonospora</taxon>
    </lineage>
</organism>
<protein>
    <submittedName>
        <fullName evidence="1">Uncharacterized protein</fullName>
    </submittedName>
</protein>
<name>A0ABV6U6H6_9ACTN</name>
<evidence type="ECO:0000313" key="1">
    <source>
        <dbReference type="EMBL" id="MFC0864053.1"/>
    </source>
</evidence>
<gene>
    <name evidence="1" type="ORF">ACFHYQ_17290</name>
</gene>
<sequence>MTSEHALEEQAADSVAALAEQFPEWTIWRSSARRLWATRARSFPPAAERAGAYRTVDADDIGELCQIIAEQERKAEGL</sequence>
<evidence type="ECO:0000313" key="2">
    <source>
        <dbReference type="Proteomes" id="UP001589870"/>
    </source>
</evidence>
<reference evidence="1 2" key="1">
    <citation type="submission" date="2024-09" db="EMBL/GenBank/DDBJ databases">
        <authorList>
            <person name="Sun Q."/>
            <person name="Mori K."/>
        </authorList>
    </citation>
    <scope>NUCLEOTIDE SEQUENCE [LARGE SCALE GENOMIC DNA]</scope>
    <source>
        <strain evidence="1 2">TBRC 1851</strain>
    </source>
</reference>